<feature type="compositionally biased region" description="Polar residues" evidence="1">
    <location>
        <begin position="24"/>
        <end position="33"/>
    </location>
</feature>
<dbReference type="STRING" id="47428.A0A284QTS6"/>
<evidence type="ECO:0000313" key="3">
    <source>
        <dbReference type="Proteomes" id="UP000219338"/>
    </source>
</evidence>
<protein>
    <submittedName>
        <fullName evidence="2">Uncharacterized protein</fullName>
    </submittedName>
</protein>
<name>A0A284QTS6_ARMOS</name>
<gene>
    <name evidence="2" type="ORF">ARMOST_03134</name>
</gene>
<sequence length="121" mass="13427">MSFQVRLFQCDSAPKKSLFPPQQKLPSFNKSKTSSSAPLSPVPPVKVENYCDDTLQYPVKAESPVIANSSLPARKRSGGSLRDPLPRKRQEVFNAPRVKVESLPPFHEKLGGSLSDHGRRK</sequence>
<proteinExistence type="predicted"/>
<reference evidence="3" key="1">
    <citation type="journal article" date="2017" name="Nat. Ecol. Evol.">
        <title>Genome expansion and lineage-specific genetic innovations in the forest pathogenic fungi Armillaria.</title>
        <authorList>
            <person name="Sipos G."/>
            <person name="Prasanna A.N."/>
            <person name="Walter M.C."/>
            <person name="O'Connor E."/>
            <person name="Balint B."/>
            <person name="Krizsan K."/>
            <person name="Kiss B."/>
            <person name="Hess J."/>
            <person name="Varga T."/>
            <person name="Slot J."/>
            <person name="Riley R."/>
            <person name="Boka B."/>
            <person name="Rigling D."/>
            <person name="Barry K."/>
            <person name="Lee J."/>
            <person name="Mihaltcheva S."/>
            <person name="LaButti K."/>
            <person name="Lipzen A."/>
            <person name="Waldron R."/>
            <person name="Moloney N.M."/>
            <person name="Sperisen C."/>
            <person name="Kredics L."/>
            <person name="Vagvoelgyi C."/>
            <person name="Patrignani A."/>
            <person name="Fitzpatrick D."/>
            <person name="Nagy I."/>
            <person name="Doyle S."/>
            <person name="Anderson J.B."/>
            <person name="Grigoriev I.V."/>
            <person name="Gueldener U."/>
            <person name="Muensterkoetter M."/>
            <person name="Nagy L.G."/>
        </authorList>
    </citation>
    <scope>NUCLEOTIDE SEQUENCE [LARGE SCALE GENOMIC DNA]</scope>
    <source>
        <strain evidence="3">C18/9</strain>
    </source>
</reference>
<keyword evidence="3" id="KW-1185">Reference proteome</keyword>
<evidence type="ECO:0000313" key="2">
    <source>
        <dbReference type="EMBL" id="SJK99823.1"/>
    </source>
</evidence>
<dbReference type="Proteomes" id="UP000219338">
    <property type="component" value="Unassembled WGS sequence"/>
</dbReference>
<organism evidence="2 3">
    <name type="scientific">Armillaria ostoyae</name>
    <name type="common">Armillaria root rot fungus</name>
    <dbReference type="NCBI Taxonomy" id="47428"/>
    <lineage>
        <taxon>Eukaryota</taxon>
        <taxon>Fungi</taxon>
        <taxon>Dikarya</taxon>
        <taxon>Basidiomycota</taxon>
        <taxon>Agaricomycotina</taxon>
        <taxon>Agaricomycetes</taxon>
        <taxon>Agaricomycetidae</taxon>
        <taxon>Agaricales</taxon>
        <taxon>Marasmiineae</taxon>
        <taxon>Physalacriaceae</taxon>
        <taxon>Armillaria</taxon>
    </lineage>
</organism>
<feature type="region of interest" description="Disordered" evidence="1">
    <location>
        <begin position="66"/>
        <end position="121"/>
    </location>
</feature>
<dbReference type="AlphaFoldDB" id="A0A284QTS6"/>
<accession>A0A284QTS6</accession>
<evidence type="ECO:0000256" key="1">
    <source>
        <dbReference type="SAM" id="MobiDB-lite"/>
    </source>
</evidence>
<dbReference type="EMBL" id="FUEG01000002">
    <property type="protein sequence ID" value="SJK99823.1"/>
    <property type="molecule type" value="Genomic_DNA"/>
</dbReference>
<feature type="region of interest" description="Disordered" evidence="1">
    <location>
        <begin position="14"/>
        <end position="45"/>
    </location>
</feature>